<dbReference type="AlphaFoldDB" id="A0A7W8E918"/>
<sequence>MADRKQFIEVAPADVELLKLLEETRDVLVSDEQLREQRVSFAFGNALHSESITKDSVRRSSEHVRLLA</sequence>
<proteinExistence type="predicted"/>
<dbReference type="RefSeq" id="WP_184254037.1">
    <property type="nucleotide sequence ID" value="NZ_JACHIO010000005.1"/>
</dbReference>
<accession>A0A7W8E918</accession>
<dbReference type="Proteomes" id="UP000584867">
    <property type="component" value="Unassembled WGS sequence"/>
</dbReference>
<comment type="caution">
    <text evidence="1">The sequence shown here is derived from an EMBL/GenBank/DDBJ whole genome shotgun (WGS) entry which is preliminary data.</text>
</comment>
<protein>
    <submittedName>
        <fullName evidence="1">Uncharacterized protein</fullName>
    </submittedName>
</protein>
<evidence type="ECO:0000313" key="2">
    <source>
        <dbReference type="Proteomes" id="UP000584867"/>
    </source>
</evidence>
<reference evidence="1 2" key="1">
    <citation type="submission" date="2020-08" db="EMBL/GenBank/DDBJ databases">
        <title>Genomic Encyclopedia of Type Strains, Phase IV (KMG-V): Genome sequencing to study the core and pangenomes of soil and plant-associated prokaryotes.</title>
        <authorList>
            <person name="Whitman W."/>
        </authorList>
    </citation>
    <scope>NUCLEOTIDE SEQUENCE [LARGE SCALE GENOMIC DNA]</scope>
    <source>
        <strain evidence="1 2">X5P3</strain>
    </source>
</reference>
<dbReference type="EMBL" id="JACHIO010000005">
    <property type="protein sequence ID" value="MBB5063124.1"/>
    <property type="molecule type" value="Genomic_DNA"/>
</dbReference>
<gene>
    <name evidence="1" type="ORF">HDF15_001464</name>
</gene>
<name>A0A7W8E918_9BACT</name>
<evidence type="ECO:0000313" key="1">
    <source>
        <dbReference type="EMBL" id="MBB5063124.1"/>
    </source>
</evidence>
<organism evidence="1 2">
    <name type="scientific">Granulicella mallensis</name>
    <dbReference type="NCBI Taxonomy" id="940614"/>
    <lineage>
        <taxon>Bacteria</taxon>
        <taxon>Pseudomonadati</taxon>
        <taxon>Acidobacteriota</taxon>
        <taxon>Terriglobia</taxon>
        <taxon>Terriglobales</taxon>
        <taxon>Acidobacteriaceae</taxon>
        <taxon>Granulicella</taxon>
    </lineage>
</organism>